<feature type="binding site" evidence="1">
    <location>
        <position position="217"/>
    </location>
    <ligand>
        <name>Mg(2+)</name>
        <dbReference type="ChEBI" id="CHEBI:18420"/>
        <label>1</label>
    </ligand>
</feature>
<dbReference type="GO" id="GO:0046872">
    <property type="term" value="F:metal ion binding"/>
    <property type="evidence" value="ECO:0007669"/>
    <property type="project" value="UniProtKB-KW"/>
</dbReference>
<gene>
    <name evidence="2" type="ORF">H9982_00965</name>
</gene>
<dbReference type="Gene3D" id="1.10.4080.10">
    <property type="entry name" value="ADP-ribosylation/Crystallin J1"/>
    <property type="match status" value="1"/>
</dbReference>
<feature type="binding site" evidence="1">
    <location>
        <position position="216"/>
    </location>
    <ligand>
        <name>Mg(2+)</name>
        <dbReference type="ChEBI" id="CHEBI:18420"/>
        <label>1</label>
    </ligand>
</feature>
<dbReference type="PANTHER" id="PTHR16222">
    <property type="entry name" value="ADP-RIBOSYLGLYCOHYDROLASE"/>
    <property type="match status" value="1"/>
</dbReference>
<reference evidence="2" key="1">
    <citation type="journal article" date="2021" name="PeerJ">
        <title>Extensive microbial diversity within the chicken gut microbiome revealed by metagenomics and culture.</title>
        <authorList>
            <person name="Gilroy R."/>
            <person name="Ravi A."/>
            <person name="Getino M."/>
            <person name="Pursley I."/>
            <person name="Horton D.L."/>
            <person name="Alikhan N.F."/>
            <person name="Baker D."/>
            <person name="Gharbi K."/>
            <person name="Hall N."/>
            <person name="Watson M."/>
            <person name="Adriaenssens E.M."/>
            <person name="Foster-Nyarko E."/>
            <person name="Jarju S."/>
            <person name="Secka A."/>
            <person name="Antonio M."/>
            <person name="Oren A."/>
            <person name="Chaudhuri R.R."/>
            <person name="La Ragione R."/>
            <person name="Hildebrand F."/>
            <person name="Pallen M.J."/>
        </authorList>
    </citation>
    <scope>NUCLEOTIDE SEQUENCE</scope>
    <source>
        <strain evidence="2">ChiHjej12B11-16260</strain>
    </source>
</reference>
<organism evidence="2 3">
    <name type="scientific">Candidatus Barnesiella excrementipullorum</name>
    <dbReference type="NCBI Taxonomy" id="2838479"/>
    <lineage>
        <taxon>Bacteria</taxon>
        <taxon>Pseudomonadati</taxon>
        <taxon>Bacteroidota</taxon>
        <taxon>Bacteroidia</taxon>
        <taxon>Bacteroidales</taxon>
        <taxon>Barnesiellaceae</taxon>
        <taxon>Barnesiella</taxon>
    </lineage>
</organism>
<feature type="binding site" evidence="1">
    <location>
        <position position="34"/>
    </location>
    <ligand>
        <name>Mg(2+)</name>
        <dbReference type="ChEBI" id="CHEBI:18420"/>
        <label>1</label>
    </ligand>
</feature>
<feature type="binding site" evidence="1">
    <location>
        <position position="35"/>
    </location>
    <ligand>
        <name>Mg(2+)</name>
        <dbReference type="ChEBI" id="CHEBI:18420"/>
        <label>1</label>
    </ligand>
</feature>
<accession>A0A9D2AP66</accession>
<keyword evidence="1" id="KW-0479">Metal-binding</keyword>
<proteinExistence type="predicted"/>
<dbReference type="Proteomes" id="UP000824246">
    <property type="component" value="Unassembled WGS sequence"/>
</dbReference>
<dbReference type="InterPro" id="IPR050792">
    <property type="entry name" value="ADP-ribosylglycohydrolase"/>
</dbReference>
<reference evidence="2" key="2">
    <citation type="submission" date="2021-04" db="EMBL/GenBank/DDBJ databases">
        <authorList>
            <person name="Gilroy R."/>
        </authorList>
    </citation>
    <scope>NUCLEOTIDE SEQUENCE</scope>
    <source>
        <strain evidence="2">ChiHjej12B11-16260</strain>
    </source>
</reference>
<keyword evidence="1" id="KW-0460">Magnesium</keyword>
<name>A0A9D2AP66_9BACT</name>
<dbReference type="Pfam" id="PF03747">
    <property type="entry name" value="ADP_ribosyl_GH"/>
    <property type="match status" value="1"/>
</dbReference>
<comment type="caution">
    <text evidence="2">The sequence shown here is derived from an EMBL/GenBank/DDBJ whole genome shotgun (WGS) entry which is preliminary data.</text>
</comment>
<feature type="binding site" evidence="1">
    <location>
        <position position="36"/>
    </location>
    <ligand>
        <name>Mg(2+)</name>
        <dbReference type="ChEBI" id="CHEBI:18420"/>
        <label>1</label>
    </ligand>
</feature>
<protein>
    <submittedName>
        <fullName evidence="2">ADP-ribosylglycohydrolase family protein</fullName>
    </submittedName>
</protein>
<dbReference type="InterPro" id="IPR005502">
    <property type="entry name" value="Ribosyl_crysJ1"/>
</dbReference>
<dbReference type="SUPFAM" id="SSF101478">
    <property type="entry name" value="ADP-ribosylglycohydrolase"/>
    <property type="match status" value="1"/>
</dbReference>
<evidence type="ECO:0000313" key="3">
    <source>
        <dbReference type="Proteomes" id="UP000824246"/>
    </source>
</evidence>
<dbReference type="PANTHER" id="PTHR16222:SF12">
    <property type="entry name" value="ADP-RIBOSYLGLYCOHYDROLASE-RELATED"/>
    <property type="match status" value="1"/>
</dbReference>
<evidence type="ECO:0000256" key="1">
    <source>
        <dbReference type="PIRSR" id="PIRSR605502-1"/>
    </source>
</evidence>
<comment type="cofactor">
    <cofactor evidence="1">
        <name>Mg(2+)</name>
        <dbReference type="ChEBI" id="CHEBI:18420"/>
    </cofactor>
    <text evidence="1">Binds 2 magnesium ions per subunit.</text>
</comment>
<dbReference type="AlphaFoldDB" id="A0A9D2AP66"/>
<dbReference type="EMBL" id="DXFB01000024">
    <property type="protein sequence ID" value="HIX44768.1"/>
    <property type="molecule type" value="Genomic_DNA"/>
</dbReference>
<dbReference type="InterPro" id="IPR036705">
    <property type="entry name" value="Ribosyl_crysJ1_sf"/>
</dbReference>
<sequence>MIGAIIGDIVGSVYEFDNIRTKDFPLFTSEKDYTDDSILTIATADWLLHGGSPERYYWGYAIRHPYPMGSYGEGFVSWVKRAQRGLGLAPYNSCGNGSAMRVGPVGWAFDTEEEILEAARVSAACTHNHPEGIKGAQAVALCIFMARKEESKESIRRAVEAKYGYDLGFTCDEIRPSYTWGATCQDTVPQSIRAFIDGTDFEDCIRNAVSIGGDSDTLACITGSIAEAFYGVPCDMADKAMTYLSDDLRNMMSEFEVHYGNRIIR</sequence>
<evidence type="ECO:0000313" key="2">
    <source>
        <dbReference type="EMBL" id="HIX44768.1"/>
    </source>
</evidence>
<feature type="binding site" evidence="1">
    <location>
        <position position="214"/>
    </location>
    <ligand>
        <name>Mg(2+)</name>
        <dbReference type="ChEBI" id="CHEBI:18420"/>
        <label>1</label>
    </ligand>
</feature>